<gene>
    <name evidence="4" type="ORF">TCMB3V08_LOCUS7385</name>
</gene>
<feature type="region of interest" description="Disordered" evidence="2">
    <location>
        <begin position="585"/>
        <end position="609"/>
    </location>
</feature>
<feature type="region of interest" description="Disordered" evidence="2">
    <location>
        <begin position="672"/>
        <end position="728"/>
    </location>
</feature>
<organism evidence="4">
    <name type="scientific">Timema californicum</name>
    <name type="common">California timema</name>
    <name type="synonym">Walking stick</name>
    <dbReference type="NCBI Taxonomy" id="61474"/>
    <lineage>
        <taxon>Eukaryota</taxon>
        <taxon>Metazoa</taxon>
        <taxon>Ecdysozoa</taxon>
        <taxon>Arthropoda</taxon>
        <taxon>Hexapoda</taxon>
        <taxon>Insecta</taxon>
        <taxon>Pterygota</taxon>
        <taxon>Neoptera</taxon>
        <taxon>Polyneoptera</taxon>
        <taxon>Phasmatodea</taxon>
        <taxon>Timematodea</taxon>
        <taxon>Timematoidea</taxon>
        <taxon>Timematidae</taxon>
        <taxon>Timema</taxon>
    </lineage>
</organism>
<feature type="compositionally biased region" description="Pro residues" evidence="2">
    <location>
        <begin position="239"/>
        <end position="256"/>
    </location>
</feature>
<dbReference type="InterPro" id="IPR003124">
    <property type="entry name" value="WH2_dom"/>
</dbReference>
<feature type="region of interest" description="Disordered" evidence="2">
    <location>
        <begin position="229"/>
        <end position="261"/>
    </location>
</feature>
<feature type="compositionally biased region" description="Basic and acidic residues" evidence="2">
    <location>
        <begin position="229"/>
        <end position="238"/>
    </location>
</feature>
<dbReference type="EMBL" id="OE182619">
    <property type="protein sequence ID" value="CAD7574780.1"/>
    <property type="molecule type" value="Genomic_DNA"/>
</dbReference>
<feature type="compositionally biased region" description="Acidic residues" evidence="2">
    <location>
        <begin position="589"/>
        <end position="605"/>
    </location>
</feature>
<feature type="coiled-coil region" evidence="1">
    <location>
        <begin position="413"/>
        <end position="558"/>
    </location>
</feature>
<evidence type="ECO:0000256" key="2">
    <source>
        <dbReference type="SAM" id="MobiDB-lite"/>
    </source>
</evidence>
<feature type="region of interest" description="Disordered" evidence="2">
    <location>
        <begin position="631"/>
        <end position="660"/>
    </location>
</feature>
<feature type="compositionally biased region" description="Basic and acidic residues" evidence="2">
    <location>
        <begin position="180"/>
        <end position="195"/>
    </location>
</feature>
<evidence type="ECO:0000313" key="4">
    <source>
        <dbReference type="EMBL" id="CAD7574780.1"/>
    </source>
</evidence>
<feature type="compositionally biased region" description="Polar residues" evidence="2">
    <location>
        <begin position="133"/>
        <end position="143"/>
    </location>
</feature>
<feature type="domain" description="WH2" evidence="3">
    <location>
        <begin position="285"/>
        <end position="302"/>
    </location>
</feature>
<dbReference type="GO" id="GO:0003779">
    <property type="term" value="F:actin binding"/>
    <property type="evidence" value="ECO:0007669"/>
    <property type="project" value="InterPro"/>
</dbReference>
<dbReference type="PROSITE" id="PS51082">
    <property type="entry name" value="WH2"/>
    <property type="match status" value="1"/>
</dbReference>
<name>A0A7R9J9E4_TIMCA</name>
<proteinExistence type="predicted"/>
<dbReference type="AlphaFoldDB" id="A0A7R9J9E4"/>
<evidence type="ECO:0000256" key="1">
    <source>
        <dbReference type="SAM" id="Coils"/>
    </source>
</evidence>
<keyword evidence="1" id="KW-0175">Coiled coil</keyword>
<reference evidence="4" key="1">
    <citation type="submission" date="2020-11" db="EMBL/GenBank/DDBJ databases">
        <authorList>
            <person name="Tran Van P."/>
        </authorList>
    </citation>
    <scope>NUCLEOTIDE SEQUENCE</scope>
</reference>
<sequence length="780" mass="88128">MLSILLVVQVSVRPPIFVHAMPAINPGGSNPPQRTTFRPPWVKESPDPHHVPTAPWTLARNRDSGIASNIGATNKPAVLKGRVHPTEIRTSISPSSAVELNMTSALANYATEAAATENDATAASTAIPKTLPNKGNAQTSSATPKEPVQVRKQSKITIIPSMPSSKPKENGHQNATEVTSKPKEDKTIKPEEFKRKSSLVESKPKSTVVEVKSLEKNKPNKVLERTVSIDKVAKEKPPEPTTKPPAPPMPPPPPPGMKKTESKVLPPVIAEKLETLKSRPRKRPDWGAMMKAIETGKKLKHVQCNDRSSPLLACEKVKEQHTLSKRKQPSFHHHARAGTARATVLSLPGSSAFLPTPSYMRMRTTVKHHVAGTVKRTVPYRDLSAAEQLYTTNALANYATEAGLRKFRRQLTIEEQIQKAAETEEAVVEVDELDDIDKVRDDLQSTKQMLALELRNKEAVERENKRLLARILNLEVEIEKEKNTKKQEDRTPQVLKKEYEEETKKLQSELRESQHAVEEIENKYHDTVGQLDMTKNDLEDALRKNQQLERKLASIAKYRITIAIDHDDDEEDDLRDLAHARVSHKYEEVTETETETESSEEDETDQAALQERRTARELKLLVTKLKSFKEKETMARKERHALREQLKKQQQALRDEKKNYKKLQKEVDKMAKLMKDDDENDSESEEEGESEEDETESESESEESEQEESEGELPPDTPLDKKKQNLTERSKMHENCLAALKKGNYLLKANIDKLKDDLFKQREMSLTLQEDLNSVLAELG</sequence>
<feature type="compositionally biased region" description="Acidic residues" evidence="2">
    <location>
        <begin position="676"/>
        <end position="713"/>
    </location>
</feature>
<protein>
    <submittedName>
        <fullName evidence="4">(California timema) hypothetical protein</fullName>
    </submittedName>
</protein>
<feature type="region of interest" description="Disordered" evidence="2">
    <location>
        <begin position="120"/>
        <end position="201"/>
    </location>
</feature>
<evidence type="ECO:0000259" key="3">
    <source>
        <dbReference type="PROSITE" id="PS51082"/>
    </source>
</evidence>
<accession>A0A7R9J9E4</accession>
<feature type="compositionally biased region" description="Basic and acidic residues" evidence="2">
    <location>
        <begin position="718"/>
        <end position="728"/>
    </location>
</feature>